<dbReference type="SUPFAM" id="SSF158397">
    <property type="entry name" value="TM1646-like"/>
    <property type="match status" value="1"/>
</dbReference>
<reference evidence="2 3" key="1">
    <citation type="submission" date="2021-05" db="EMBL/GenBank/DDBJ databases">
        <title>Novel Bacillus species.</title>
        <authorList>
            <person name="Liu G."/>
        </authorList>
    </citation>
    <scope>NUCLEOTIDE SEQUENCE [LARGE SCALE GENOMIC DNA]</scope>
    <source>
        <strain evidence="2 3">FJAT-49705</strain>
    </source>
</reference>
<sequence>MEVNRVSKTSISNQIGSKEKVAKDSISFQTVMDRNRHEQTLELLQSKIKDIEQQGEKLVEQRTVESLRKYKKMVKDFMNDAVKNGLELQEHFGFSQRGASRIHKLVKEVDKKLIDLTNEVLDKESKSLDILAMVGEIKGMLINIYT</sequence>
<dbReference type="Gene3D" id="1.20.120.490">
    <property type="entry name" value="Hypothetical protein TM1646-like domain"/>
    <property type="match status" value="1"/>
</dbReference>
<evidence type="ECO:0000256" key="1">
    <source>
        <dbReference type="SAM" id="Coils"/>
    </source>
</evidence>
<evidence type="ECO:0000313" key="2">
    <source>
        <dbReference type="EMBL" id="MBS4190270.1"/>
    </source>
</evidence>
<proteinExistence type="predicted"/>
<dbReference type="InterPro" id="IPR005585">
    <property type="entry name" value="DUF327"/>
</dbReference>
<gene>
    <name evidence="2" type="ORF">KHA94_08645</name>
</gene>
<dbReference type="InterPro" id="IPR024042">
    <property type="entry name" value="TM1646-like_dom_sf"/>
</dbReference>
<dbReference type="EMBL" id="JAGYPM010000002">
    <property type="protein sequence ID" value="MBS4190270.1"/>
    <property type="molecule type" value="Genomic_DNA"/>
</dbReference>
<evidence type="ECO:0000313" key="3">
    <source>
        <dbReference type="Proteomes" id="UP000681027"/>
    </source>
</evidence>
<comment type="caution">
    <text evidence="2">The sequence shown here is derived from an EMBL/GenBank/DDBJ whole genome shotgun (WGS) entry which is preliminary data.</text>
</comment>
<accession>A0ABS5NR23</accession>
<keyword evidence="1" id="KW-0175">Coiled coil</keyword>
<protein>
    <submittedName>
        <fullName evidence="2">YaaR family protein</fullName>
    </submittedName>
</protein>
<name>A0ABS5NR23_9BACI</name>
<feature type="coiled-coil region" evidence="1">
    <location>
        <begin position="34"/>
        <end position="61"/>
    </location>
</feature>
<dbReference type="Pfam" id="PF03885">
    <property type="entry name" value="DUF327"/>
    <property type="match status" value="1"/>
</dbReference>
<keyword evidence="3" id="KW-1185">Reference proteome</keyword>
<dbReference type="Proteomes" id="UP000681027">
    <property type="component" value="Unassembled WGS sequence"/>
</dbReference>
<dbReference type="RefSeq" id="WP_213101730.1">
    <property type="nucleotide sequence ID" value="NZ_JAGYPM010000002.1"/>
</dbReference>
<organism evidence="2 3">
    <name type="scientific">Cytobacillus citreus</name>
    <dbReference type="NCBI Taxonomy" id="2833586"/>
    <lineage>
        <taxon>Bacteria</taxon>
        <taxon>Bacillati</taxon>
        <taxon>Bacillota</taxon>
        <taxon>Bacilli</taxon>
        <taxon>Bacillales</taxon>
        <taxon>Bacillaceae</taxon>
        <taxon>Cytobacillus</taxon>
    </lineage>
</organism>